<evidence type="ECO:0000313" key="4">
    <source>
        <dbReference type="EMBL" id="KXZ43017.1"/>
    </source>
</evidence>
<evidence type="ECO:0000259" key="3">
    <source>
        <dbReference type="Pfam" id="PF05004"/>
    </source>
</evidence>
<evidence type="ECO:0000313" key="5">
    <source>
        <dbReference type="Proteomes" id="UP000075714"/>
    </source>
</evidence>
<feature type="compositionally biased region" description="Gly residues" evidence="2">
    <location>
        <begin position="313"/>
        <end position="325"/>
    </location>
</feature>
<name>A0A150FZL1_GONPE</name>
<dbReference type="SUPFAM" id="SSF48371">
    <property type="entry name" value="ARM repeat"/>
    <property type="match status" value="1"/>
</dbReference>
<dbReference type="InterPro" id="IPR016024">
    <property type="entry name" value="ARM-type_fold"/>
</dbReference>
<dbReference type="STRING" id="33097.A0A150FZL1"/>
<dbReference type="Proteomes" id="UP000075714">
    <property type="component" value="Unassembled WGS sequence"/>
</dbReference>
<accession>A0A150FZL1</accession>
<dbReference type="AlphaFoldDB" id="A0A150FZL1"/>
<organism evidence="4 5">
    <name type="scientific">Gonium pectorale</name>
    <name type="common">Green alga</name>
    <dbReference type="NCBI Taxonomy" id="33097"/>
    <lineage>
        <taxon>Eukaryota</taxon>
        <taxon>Viridiplantae</taxon>
        <taxon>Chlorophyta</taxon>
        <taxon>core chlorophytes</taxon>
        <taxon>Chlorophyceae</taxon>
        <taxon>CS clade</taxon>
        <taxon>Chlamydomonadales</taxon>
        <taxon>Volvocaceae</taxon>
        <taxon>Gonium</taxon>
    </lineage>
</organism>
<feature type="region of interest" description="Disordered" evidence="2">
    <location>
        <begin position="306"/>
        <end position="325"/>
    </location>
</feature>
<feature type="domain" description="Interferon-related developmental regulator N-terminal" evidence="3">
    <location>
        <begin position="45"/>
        <end position="308"/>
    </location>
</feature>
<feature type="compositionally biased region" description="Acidic residues" evidence="2">
    <location>
        <begin position="274"/>
        <end position="297"/>
    </location>
</feature>
<dbReference type="EMBL" id="LSYV01000107">
    <property type="protein sequence ID" value="KXZ43017.1"/>
    <property type="molecule type" value="Genomic_DNA"/>
</dbReference>
<dbReference type="PANTHER" id="PTHR12354">
    <property type="entry name" value="INTERFERON-RELATED DEVELOPMENTAL REGULATOR"/>
    <property type="match status" value="1"/>
</dbReference>
<dbReference type="InterPro" id="IPR039777">
    <property type="entry name" value="IFRD"/>
</dbReference>
<dbReference type="InterPro" id="IPR007701">
    <property type="entry name" value="Interferon-rel_develop_reg_N"/>
</dbReference>
<evidence type="ECO:0000256" key="1">
    <source>
        <dbReference type="ARBA" id="ARBA00008828"/>
    </source>
</evidence>
<reference evidence="5" key="1">
    <citation type="journal article" date="2016" name="Nat. Commun.">
        <title>The Gonium pectorale genome demonstrates co-option of cell cycle regulation during the evolution of multicellularity.</title>
        <authorList>
            <person name="Hanschen E.R."/>
            <person name="Marriage T.N."/>
            <person name="Ferris P.J."/>
            <person name="Hamaji T."/>
            <person name="Toyoda A."/>
            <person name="Fujiyama A."/>
            <person name="Neme R."/>
            <person name="Noguchi H."/>
            <person name="Minakuchi Y."/>
            <person name="Suzuki M."/>
            <person name="Kawai-Toyooka H."/>
            <person name="Smith D.R."/>
            <person name="Sparks H."/>
            <person name="Anderson J."/>
            <person name="Bakaric R."/>
            <person name="Luria V."/>
            <person name="Karger A."/>
            <person name="Kirschner M.W."/>
            <person name="Durand P.M."/>
            <person name="Michod R.E."/>
            <person name="Nozaki H."/>
            <person name="Olson B.J."/>
        </authorList>
    </citation>
    <scope>NUCLEOTIDE SEQUENCE [LARGE SCALE GENOMIC DNA]</scope>
    <source>
        <strain evidence="5">NIES-2863</strain>
    </source>
</reference>
<feature type="region of interest" description="Disordered" evidence="2">
    <location>
        <begin position="272"/>
        <end position="297"/>
    </location>
</feature>
<comment type="similarity">
    <text evidence="1">Belongs to the IFRD family.</text>
</comment>
<comment type="caution">
    <text evidence="4">The sequence shown here is derived from an EMBL/GenBank/DDBJ whole genome shotgun (WGS) entry which is preliminary data.</text>
</comment>
<keyword evidence="5" id="KW-1185">Reference proteome</keyword>
<proteinExistence type="inferred from homology"/>
<dbReference type="OrthoDB" id="686784at2759"/>
<sequence>MGRRRANAAAAASCLELASLDRRNGGSASPSTASVCSAFSYLDNDDDIQVDDFERRLDALFEKRGSTREKSLEALAVMLRVDYRDRDCVAHSETLTSRCLASLKRGGPVEASLASQLLGLHVLTLGQPNEGLFQELRPELERSAGGGGAGAVSVQVAALEALALAAFVLCEDEEGTLGVMERLRGMWAAKGDVKARAAAVRCWSFLLTTLSGPLPRPASTAALASLATLLRDEGAVEMRLAAGGAVAVLQAAGGDADGDVGDDDDVLLAAAEAGEVEGADGGQEEDEEEEEEDELGEVVERMQQLAANKGERGWAGGRAYGADAG</sequence>
<protein>
    <recommendedName>
        <fullName evidence="3">Interferon-related developmental regulator N-terminal domain-containing protein</fullName>
    </recommendedName>
</protein>
<evidence type="ECO:0000256" key="2">
    <source>
        <dbReference type="SAM" id="MobiDB-lite"/>
    </source>
</evidence>
<dbReference type="PANTHER" id="PTHR12354:SF1">
    <property type="entry name" value="INTERFERON-RELATED DEVELOPMENTAL REGULATOR 1"/>
    <property type="match status" value="1"/>
</dbReference>
<gene>
    <name evidence="4" type="ORF">GPECTOR_107g162</name>
</gene>
<dbReference type="Pfam" id="PF05004">
    <property type="entry name" value="IFRD"/>
    <property type="match status" value="1"/>
</dbReference>